<dbReference type="InterPro" id="IPR043128">
    <property type="entry name" value="Rev_trsase/Diguanyl_cyclase"/>
</dbReference>
<organism evidence="1 2">
    <name type="scientific">Geobacillus thermocatenulatus</name>
    <dbReference type="NCBI Taxonomy" id="33938"/>
    <lineage>
        <taxon>Bacteria</taxon>
        <taxon>Bacillati</taxon>
        <taxon>Bacillota</taxon>
        <taxon>Bacilli</taxon>
        <taxon>Bacillales</taxon>
        <taxon>Anoxybacillaceae</taxon>
        <taxon>Geobacillus</taxon>
        <taxon>Geobacillus thermoleovorans group</taxon>
    </lineage>
</organism>
<dbReference type="SUPFAM" id="SSF55073">
    <property type="entry name" value="Nucleotide cyclase"/>
    <property type="match status" value="1"/>
</dbReference>
<dbReference type="PROSITE" id="PS50887">
    <property type="entry name" value="GGDEF"/>
    <property type="match status" value="1"/>
</dbReference>
<dbReference type="SMART" id="SM00448">
    <property type="entry name" value="REC"/>
    <property type="match status" value="2"/>
</dbReference>
<dbReference type="Pfam" id="PF00990">
    <property type="entry name" value="GGDEF"/>
    <property type="match status" value="1"/>
</dbReference>
<dbReference type="EMBL" id="NEWK01000002">
    <property type="protein sequence ID" value="OXB86075.1"/>
    <property type="molecule type" value="Genomic_DNA"/>
</dbReference>
<comment type="caution">
    <text evidence="1">The sequence shown here is derived from an EMBL/GenBank/DDBJ whole genome shotgun (WGS) entry which is preliminary data.</text>
</comment>
<protein>
    <submittedName>
        <fullName evidence="1">Diguanylate cyclase</fullName>
    </submittedName>
</protein>
<dbReference type="Gene3D" id="3.40.50.2300">
    <property type="match status" value="2"/>
</dbReference>
<dbReference type="Gene3D" id="3.30.70.270">
    <property type="match status" value="1"/>
</dbReference>
<dbReference type="GO" id="GO:0000160">
    <property type="term" value="P:phosphorelay signal transduction system"/>
    <property type="evidence" value="ECO:0007669"/>
    <property type="project" value="InterPro"/>
</dbReference>
<dbReference type="NCBIfam" id="TIGR00254">
    <property type="entry name" value="GGDEF"/>
    <property type="match status" value="1"/>
</dbReference>
<dbReference type="CDD" id="cd17574">
    <property type="entry name" value="REC_OmpR"/>
    <property type="match status" value="1"/>
</dbReference>
<evidence type="ECO:0000313" key="1">
    <source>
        <dbReference type="EMBL" id="OXB86075.1"/>
    </source>
</evidence>
<dbReference type="GO" id="GO:0043709">
    <property type="term" value="P:cell adhesion involved in single-species biofilm formation"/>
    <property type="evidence" value="ECO:0007669"/>
    <property type="project" value="TreeGrafter"/>
</dbReference>
<name>A0A226Q1A2_9BACL</name>
<accession>A0A226Q1A2</accession>
<dbReference type="FunFam" id="3.30.70.270:FF:000001">
    <property type="entry name" value="Diguanylate cyclase domain protein"/>
    <property type="match status" value="1"/>
</dbReference>
<dbReference type="CDD" id="cd00156">
    <property type="entry name" value="REC"/>
    <property type="match status" value="1"/>
</dbReference>
<dbReference type="PANTHER" id="PTHR45138:SF9">
    <property type="entry name" value="DIGUANYLATE CYCLASE DGCM-RELATED"/>
    <property type="match status" value="1"/>
</dbReference>
<dbReference type="InterPro" id="IPR050469">
    <property type="entry name" value="Diguanylate_Cyclase"/>
</dbReference>
<dbReference type="AlphaFoldDB" id="A0A226Q1A2"/>
<dbReference type="GO" id="GO:1902201">
    <property type="term" value="P:negative regulation of bacterial-type flagellum-dependent cell motility"/>
    <property type="evidence" value="ECO:0007669"/>
    <property type="project" value="TreeGrafter"/>
</dbReference>
<dbReference type="SUPFAM" id="SSF47226">
    <property type="entry name" value="Histidine-containing phosphotransfer domain, HPT domain"/>
    <property type="match status" value="1"/>
</dbReference>
<sequence>MDKYKEHFWRNIRSKLEQWERAETITYEDVHRFFHNIAGTAAVIGMQDLGEKARRLLERLESEREQAWTPAALKEHVYELMHWYYDETYRDISPRFLLSNTVVEEAPLMLMIDDDPLFLMFMKEQMEKAGWQVATVAQPEKAVAQFYEVRPDCVVIDVHMNGTDGLTVLKELKGALGQQFVPTVIISGDHREEVRVQSYALGADDFMVKPFSVSEFLIRLHRLLERKKQLEEILLVDELTRLYNRKYLSEAYRQMENERERHGRPYCIALLDLDHFKQINDRYGHLVGDVVLREFASLLRDGTRPNDLAFRFGGEEFLLFLPKTQEQDAAEVIERLRSQFRSHPFSLGDEVFYCTFSCGIVEVNMGGMPIDEWLEQADAALYAAKDGGRDRTAVAGRTSGGQQRKTVKMAVVDDDVIVRTIVVDLLEHIARERKEQYEVQAFADGLSFVESSWHEDRSPCLVILDGVMPKMDGLEVLRRLRSRRDAARYRVIMLTMRQSEEDIARALQLGADDYITKPFKRLELEARVSRLLKRM</sequence>
<dbReference type="GO" id="GO:0052621">
    <property type="term" value="F:diguanylate cyclase activity"/>
    <property type="evidence" value="ECO:0007669"/>
    <property type="project" value="TreeGrafter"/>
</dbReference>
<dbReference type="PROSITE" id="PS50110">
    <property type="entry name" value="RESPONSE_REGULATORY"/>
    <property type="match status" value="2"/>
</dbReference>
<dbReference type="InterPro" id="IPR029787">
    <property type="entry name" value="Nucleotide_cyclase"/>
</dbReference>
<evidence type="ECO:0000313" key="2">
    <source>
        <dbReference type="Proteomes" id="UP000198378"/>
    </source>
</evidence>
<gene>
    <name evidence="1" type="ORF">B9L19_10945</name>
</gene>
<dbReference type="KEGG" id="gtm:GT3921_11930"/>
<dbReference type="Pfam" id="PF00072">
    <property type="entry name" value="Response_reg"/>
    <property type="match status" value="2"/>
</dbReference>
<dbReference type="GO" id="GO:0005886">
    <property type="term" value="C:plasma membrane"/>
    <property type="evidence" value="ECO:0007669"/>
    <property type="project" value="TreeGrafter"/>
</dbReference>
<reference evidence="1 2" key="1">
    <citation type="submission" date="2017-05" db="EMBL/GenBank/DDBJ databases">
        <title>The genome sequence of Geobacillus thermocatenulatus DSM 730.</title>
        <authorList>
            <person name="Ramaloko W.T."/>
            <person name="Koen N."/>
            <person name="Polliack S."/>
            <person name="Aliyu H."/>
            <person name="Lebre P."/>
            <person name="Mohr T."/>
            <person name="Oswald F."/>
            <person name="Zwick M."/>
            <person name="Neumann A."/>
            <person name="Syldatk C."/>
            <person name="Cowan D."/>
            <person name="De Maayer P."/>
        </authorList>
    </citation>
    <scope>NUCLEOTIDE SEQUENCE [LARGE SCALE GENOMIC DNA]</scope>
    <source>
        <strain evidence="1 2">BGSC 93A1</strain>
    </source>
</reference>
<dbReference type="RefSeq" id="WP_047753218.1">
    <property type="nucleotide sequence ID" value="NZ_CP018058.1"/>
</dbReference>
<dbReference type="Proteomes" id="UP000198378">
    <property type="component" value="Unassembled WGS sequence"/>
</dbReference>
<dbReference type="InterPro" id="IPR011006">
    <property type="entry name" value="CheY-like_superfamily"/>
</dbReference>
<dbReference type="InterPro" id="IPR001789">
    <property type="entry name" value="Sig_transdc_resp-reg_receiver"/>
</dbReference>
<dbReference type="CDD" id="cd01949">
    <property type="entry name" value="GGDEF"/>
    <property type="match status" value="1"/>
</dbReference>
<dbReference type="InterPro" id="IPR000160">
    <property type="entry name" value="GGDEF_dom"/>
</dbReference>
<keyword evidence="2" id="KW-1185">Reference proteome</keyword>
<dbReference type="InterPro" id="IPR036641">
    <property type="entry name" value="HPT_dom_sf"/>
</dbReference>
<dbReference type="PANTHER" id="PTHR45138">
    <property type="entry name" value="REGULATORY COMPONENTS OF SENSORY TRANSDUCTION SYSTEM"/>
    <property type="match status" value="1"/>
</dbReference>
<proteinExistence type="predicted"/>
<dbReference type="SUPFAM" id="SSF52172">
    <property type="entry name" value="CheY-like"/>
    <property type="match status" value="2"/>
</dbReference>
<dbReference type="SMART" id="SM00267">
    <property type="entry name" value="GGDEF"/>
    <property type="match status" value="1"/>
</dbReference>